<name>A0ACC2AF18_DIPCM</name>
<proteinExistence type="predicted"/>
<evidence type="ECO:0000313" key="2">
    <source>
        <dbReference type="Proteomes" id="UP001162992"/>
    </source>
</evidence>
<accession>A0ACC2AF18</accession>
<protein>
    <submittedName>
        <fullName evidence="1">Uncharacterized protein</fullName>
    </submittedName>
</protein>
<comment type="caution">
    <text evidence="1">The sequence shown here is derived from an EMBL/GenBank/DDBJ whole genome shotgun (WGS) entry which is preliminary data.</text>
</comment>
<reference evidence="2" key="1">
    <citation type="journal article" date="2024" name="Proc. Natl. Acad. Sci. U.S.A.">
        <title>Extraordinary preservation of gene collinearity over three hundred million years revealed in homosporous lycophytes.</title>
        <authorList>
            <person name="Li C."/>
            <person name="Wickell D."/>
            <person name="Kuo L.Y."/>
            <person name="Chen X."/>
            <person name="Nie B."/>
            <person name="Liao X."/>
            <person name="Peng D."/>
            <person name="Ji J."/>
            <person name="Jenkins J."/>
            <person name="Williams M."/>
            <person name="Shu S."/>
            <person name="Plott C."/>
            <person name="Barry K."/>
            <person name="Rajasekar S."/>
            <person name="Grimwood J."/>
            <person name="Han X."/>
            <person name="Sun S."/>
            <person name="Hou Z."/>
            <person name="He W."/>
            <person name="Dai G."/>
            <person name="Sun C."/>
            <person name="Schmutz J."/>
            <person name="Leebens-Mack J.H."/>
            <person name="Li F.W."/>
            <person name="Wang L."/>
        </authorList>
    </citation>
    <scope>NUCLEOTIDE SEQUENCE [LARGE SCALE GENOMIC DNA]</scope>
    <source>
        <strain evidence="2">cv. PW_Plant_1</strain>
    </source>
</reference>
<organism evidence="1 2">
    <name type="scientific">Diphasiastrum complanatum</name>
    <name type="common">Issler's clubmoss</name>
    <name type="synonym">Lycopodium complanatum</name>
    <dbReference type="NCBI Taxonomy" id="34168"/>
    <lineage>
        <taxon>Eukaryota</taxon>
        <taxon>Viridiplantae</taxon>
        <taxon>Streptophyta</taxon>
        <taxon>Embryophyta</taxon>
        <taxon>Tracheophyta</taxon>
        <taxon>Lycopodiopsida</taxon>
        <taxon>Lycopodiales</taxon>
        <taxon>Lycopodiaceae</taxon>
        <taxon>Lycopodioideae</taxon>
        <taxon>Diphasiastrum</taxon>
    </lineage>
</organism>
<gene>
    <name evidence="1" type="ORF">O6H91_22G045700</name>
</gene>
<sequence>MGKSTRWFLRLFGGKKSSKSSKDKGPSDDGGQDNAKRAPKEKRRWSFGAGRSSPSVNSYTATPTGPGPSRSHRFGSMDMEHEHSKHAMAVAAASAAAAEAALAAANAAAAVARLTGNGFSFHGTTCRDEWAVIKIQTAFRGYLARRALRALKGLVRLQALFRGHRVRKQAAMTLRCMQALIRVQARVRARRVRMSEEGQAVQRQLSQRRRRQQARPRKSMDGWNASSGTVEDLQAKVEKRQEAAKKRDRALAYAMSQQKIVREDSSAMESDSPHWEWSWLERWMAARPWESPSADNLKGGYGSGAVEKSSEGSTKVLEVDHNKQGLRNKTKLGYTPESFSIAPNTSSSTSTGIYTWPSPPAESFRQADPSPRSGLSGKQPVSAPALTSHPSTPSMSGRSSRSGLPMGVQESGLYSLKEQLSLKQEECTLSSTNSSPAFNSSGPQLPTKRMVAVGDIDQKENFLRGYAQFPNYMTPTKSTKAKVRSQSAPRQRPVVFEKHSPVVPKKRYSLPWADNISCSGASQSRRSVSQLRTRNNTYAASVALDRSSNSLNEAHSAWSVSADYRRPFRF</sequence>
<dbReference type="EMBL" id="CM055113">
    <property type="protein sequence ID" value="KAJ7516175.1"/>
    <property type="molecule type" value="Genomic_DNA"/>
</dbReference>
<evidence type="ECO:0000313" key="1">
    <source>
        <dbReference type="EMBL" id="KAJ7516175.1"/>
    </source>
</evidence>
<keyword evidence="2" id="KW-1185">Reference proteome</keyword>
<dbReference type="Proteomes" id="UP001162992">
    <property type="component" value="Chromosome 22"/>
</dbReference>